<comment type="caution">
    <text evidence="4">The sequence shown here is derived from an EMBL/GenBank/DDBJ whole genome shotgun (WGS) entry which is preliminary data.</text>
</comment>
<sequence>MSEQPLQTPPVVAPDHTTSIPTSSTDTTSNLIRQELASHAHLSLDRVWVLESALGLVGNFVSASQHAEGVQDQPSPVSNSFSLEDIPSELFYMLLHDQGTSMGGSLLHWPDHISSKTLERMCVALSSRAVHGQVALRYSLCVLSKAAMYVSRWLRFGTAGGLIDSLGRSRKAYITASLRCLKEIDFSKSPSLSMLQALLSGASLVQLLGETSRSWFLTAIASRVLVSLGYHQSSVAFLESDGGCDIRHCVYWCYYMDKTLSMLLVRPSSLPSLRYQPSDLVHEETAKPLLCKVKILVRLAHVQDRYLDIMFQHPKPEGNSLSELVDSLHSELTSISKNILKYRSEYVSTPTWEYEWDAVNFTFCSIATTVLRLNSLFLHDHRKREECLEYARNALRSMQTCQKHIYSTSAASTDSLIWTVLLYPLTPFFVLFCNVVASSNIDDLDLLNEATVTISNIQDQCAFSMNIQHLLAQLTDLCSHLDEVKEKQQVSSVPNYRNLGSITQGTLDLPRRMSAPVNTSTDGQILPPVSNPATGDAGAKEASVWDDGLLWELFNIQPSVEWFDVDYCNLFEPQQPQP</sequence>
<evidence type="ECO:0000259" key="3">
    <source>
        <dbReference type="SMART" id="SM00906"/>
    </source>
</evidence>
<reference evidence="4 5" key="1">
    <citation type="submission" date="2024-07" db="EMBL/GenBank/DDBJ databases">
        <title>Section-level genome sequencing and comparative genomics of Aspergillus sections Usti and Cavernicolus.</title>
        <authorList>
            <consortium name="Lawrence Berkeley National Laboratory"/>
            <person name="Nybo J.L."/>
            <person name="Vesth T.C."/>
            <person name="Theobald S."/>
            <person name="Frisvad J.C."/>
            <person name="Larsen T.O."/>
            <person name="Kjaerboelling I."/>
            <person name="Rothschild-Mancinelli K."/>
            <person name="Lyhne E.K."/>
            <person name="Kogle M.E."/>
            <person name="Barry K."/>
            <person name="Clum A."/>
            <person name="Na H."/>
            <person name="Ledsgaard L."/>
            <person name="Lin J."/>
            <person name="Lipzen A."/>
            <person name="Kuo A."/>
            <person name="Riley R."/>
            <person name="Mondo S."/>
            <person name="LaButti K."/>
            <person name="Haridas S."/>
            <person name="Pangalinan J."/>
            <person name="Salamov A.A."/>
            <person name="Simmons B.A."/>
            <person name="Magnuson J.K."/>
            <person name="Chen J."/>
            <person name="Drula E."/>
            <person name="Henrissat B."/>
            <person name="Wiebenga A."/>
            <person name="Lubbers R.J."/>
            <person name="Gomes A.C."/>
            <person name="Makela M.R."/>
            <person name="Stajich J."/>
            <person name="Grigoriev I.V."/>
            <person name="Mortensen U.H."/>
            <person name="De vries R.P."/>
            <person name="Baker S.E."/>
            <person name="Andersen M.R."/>
        </authorList>
    </citation>
    <scope>NUCLEOTIDE SEQUENCE [LARGE SCALE GENOMIC DNA]</scope>
    <source>
        <strain evidence="4 5">CBS 600.67</strain>
    </source>
</reference>
<feature type="compositionally biased region" description="Low complexity" evidence="2">
    <location>
        <begin position="17"/>
        <end position="26"/>
    </location>
</feature>
<dbReference type="InterPro" id="IPR007219">
    <property type="entry name" value="XnlR_reg_dom"/>
</dbReference>
<organism evidence="4 5">
    <name type="scientific">Aspergillus cavernicola</name>
    <dbReference type="NCBI Taxonomy" id="176166"/>
    <lineage>
        <taxon>Eukaryota</taxon>
        <taxon>Fungi</taxon>
        <taxon>Dikarya</taxon>
        <taxon>Ascomycota</taxon>
        <taxon>Pezizomycotina</taxon>
        <taxon>Eurotiomycetes</taxon>
        <taxon>Eurotiomycetidae</taxon>
        <taxon>Eurotiales</taxon>
        <taxon>Aspergillaceae</taxon>
        <taxon>Aspergillus</taxon>
        <taxon>Aspergillus subgen. Nidulantes</taxon>
    </lineage>
</organism>
<proteinExistence type="predicted"/>
<dbReference type="EMBL" id="JBFXLS010000056">
    <property type="protein sequence ID" value="KAL2822814.1"/>
    <property type="molecule type" value="Genomic_DNA"/>
</dbReference>
<protein>
    <recommendedName>
        <fullName evidence="3">Xylanolytic transcriptional activator regulatory domain-containing protein</fullName>
    </recommendedName>
</protein>
<evidence type="ECO:0000313" key="4">
    <source>
        <dbReference type="EMBL" id="KAL2822814.1"/>
    </source>
</evidence>
<dbReference type="InterPro" id="IPR050987">
    <property type="entry name" value="AtrR-like"/>
</dbReference>
<feature type="region of interest" description="Disordered" evidence="2">
    <location>
        <begin position="1"/>
        <end position="26"/>
    </location>
</feature>
<feature type="region of interest" description="Disordered" evidence="2">
    <location>
        <begin position="518"/>
        <end position="538"/>
    </location>
</feature>
<dbReference type="SMART" id="SM00906">
    <property type="entry name" value="Fungal_trans"/>
    <property type="match status" value="1"/>
</dbReference>
<gene>
    <name evidence="4" type="ORF">BDW59DRAFT_149220</name>
</gene>
<keyword evidence="5" id="KW-1185">Reference proteome</keyword>
<feature type="domain" description="Xylanolytic transcriptional activator regulatory" evidence="3">
    <location>
        <begin position="214"/>
        <end position="283"/>
    </location>
</feature>
<accession>A0ABR4I4Y1</accession>
<evidence type="ECO:0000256" key="1">
    <source>
        <dbReference type="ARBA" id="ARBA00023242"/>
    </source>
</evidence>
<evidence type="ECO:0000256" key="2">
    <source>
        <dbReference type="SAM" id="MobiDB-lite"/>
    </source>
</evidence>
<dbReference type="PANTHER" id="PTHR46910">
    <property type="entry name" value="TRANSCRIPTION FACTOR PDR1"/>
    <property type="match status" value="1"/>
</dbReference>
<dbReference type="PANTHER" id="PTHR46910:SF1">
    <property type="entry name" value="MISCELLANEOUS ZN(II)2CYS6 TRANSCRIPTION FACTOR (EUROFUNG)-RELATED"/>
    <property type="match status" value="1"/>
</dbReference>
<dbReference type="Pfam" id="PF04082">
    <property type="entry name" value="Fungal_trans"/>
    <property type="match status" value="1"/>
</dbReference>
<name>A0ABR4I4Y1_9EURO</name>
<evidence type="ECO:0000313" key="5">
    <source>
        <dbReference type="Proteomes" id="UP001610335"/>
    </source>
</evidence>
<dbReference type="CDD" id="cd12148">
    <property type="entry name" value="fungal_TF_MHR"/>
    <property type="match status" value="1"/>
</dbReference>
<keyword evidence="1" id="KW-0539">Nucleus</keyword>
<dbReference type="Proteomes" id="UP001610335">
    <property type="component" value="Unassembled WGS sequence"/>
</dbReference>